<feature type="domain" description="Flavodoxin-like" evidence="11">
    <location>
        <begin position="12"/>
        <end position="156"/>
    </location>
</feature>
<evidence type="ECO:0000313" key="15">
    <source>
        <dbReference type="Proteomes" id="UP000663866"/>
    </source>
</evidence>
<dbReference type="Gene3D" id="1.20.990.10">
    <property type="entry name" value="NADPH-cytochrome p450 Reductase, Chain A, domain 3"/>
    <property type="match status" value="1"/>
</dbReference>
<comment type="catalytic activity">
    <reaction evidence="10">
        <text>2 oxidized [2Fe-2S]-[protein] + NADPH = 2 reduced [2Fe-2S]-[protein] + NADP(+) + H(+)</text>
        <dbReference type="Rhea" id="RHEA:67716"/>
        <dbReference type="Rhea" id="RHEA-COMP:17327"/>
        <dbReference type="Rhea" id="RHEA-COMP:17328"/>
        <dbReference type="ChEBI" id="CHEBI:15378"/>
        <dbReference type="ChEBI" id="CHEBI:33737"/>
        <dbReference type="ChEBI" id="CHEBI:33738"/>
        <dbReference type="ChEBI" id="CHEBI:57783"/>
        <dbReference type="ChEBI" id="CHEBI:58349"/>
    </reaction>
    <physiologicalReaction direction="left-to-right" evidence="10">
        <dbReference type="Rhea" id="RHEA:67717"/>
    </physiologicalReaction>
</comment>
<protein>
    <recommendedName>
        <fullName evidence="11">Flavodoxin-like domain-containing protein</fullName>
    </recommendedName>
</protein>
<evidence type="ECO:0000256" key="9">
    <source>
        <dbReference type="ARBA" id="ARBA00023002"/>
    </source>
</evidence>
<keyword evidence="4" id="KW-0963">Cytoplasm</keyword>
<evidence type="ECO:0000256" key="2">
    <source>
        <dbReference type="ARBA" id="ARBA00001974"/>
    </source>
</evidence>
<dbReference type="SUPFAM" id="SSF52218">
    <property type="entry name" value="Flavoproteins"/>
    <property type="match status" value="1"/>
</dbReference>
<evidence type="ECO:0000259" key="11">
    <source>
        <dbReference type="PROSITE" id="PS50902"/>
    </source>
</evidence>
<dbReference type="GO" id="GO:0016651">
    <property type="term" value="F:oxidoreductase activity, acting on NAD(P)H"/>
    <property type="evidence" value="ECO:0007669"/>
    <property type="project" value="UniProtKB-ARBA"/>
</dbReference>
<name>A0A816RZH6_9BILA</name>
<sequence length="334" mass="38363">MYILGLPERRSLLILYGSQTGTAEEIAERISREALRYFFCPIVLSLNDISIDDLKEKQCAIFIVATTGQGDDPDNMKLFFESLWNCRADRTLLQNLNFAVLGLGDSSYLKFNFAAKRLNKLLSIVGGKPLINIGLGDDQHELGPDFICDQWLKELWEKLLNFFKLPEGLCPLKNYTHKPGDVLMLQPQNLDRDVDEFISILGLDPNKMFTLIPNSSDVFLPPIHVLPQPCTIRQCVKQYFDILSIPKRYFFELLSFFTNNVDEKEKFLEFASSEGQQDYYDYCTRPRRSILEVLADFPHTNKNIPFDYLFDLIPQIKPRAYSIASSSMTLPGKD</sequence>
<evidence type="ECO:0000313" key="12">
    <source>
        <dbReference type="EMBL" id="CAF2081514.1"/>
    </source>
</evidence>
<keyword evidence="5" id="KW-0285">Flavoprotein</keyword>
<evidence type="ECO:0000256" key="10">
    <source>
        <dbReference type="ARBA" id="ARBA00052174"/>
    </source>
</evidence>
<dbReference type="EMBL" id="CAJOBG010040976">
    <property type="protein sequence ID" value="CAF4404354.1"/>
    <property type="molecule type" value="Genomic_DNA"/>
</dbReference>
<keyword evidence="7" id="KW-0274">FAD</keyword>
<evidence type="ECO:0000256" key="3">
    <source>
        <dbReference type="ARBA" id="ARBA00004496"/>
    </source>
</evidence>
<organism evidence="12 14">
    <name type="scientific">Rotaria magnacalcarata</name>
    <dbReference type="NCBI Taxonomy" id="392030"/>
    <lineage>
        <taxon>Eukaryota</taxon>
        <taxon>Metazoa</taxon>
        <taxon>Spiralia</taxon>
        <taxon>Gnathifera</taxon>
        <taxon>Rotifera</taxon>
        <taxon>Eurotatoria</taxon>
        <taxon>Bdelloidea</taxon>
        <taxon>Philodinida</taxon>
        <taxon>Philodinidae</taxon>
        <taxon>Rotaria</taxon>
    </lineage>
</organism>
<dbReference type="InterPro" id="IPR029039">
    <property type="entry name" value="Flavoprotein-like_sf"/>
</dbReference>
<evidence type="ECO:0000256" key="7">
    <source>
        <dbReference type="ARBA" id="ARBA00022827"/>
    </source>
</evidence>
<dbReference type="AlphaFoldDB" id="A0A816RZH6"/>
<comment type="subcellular location">
    <subcellularLocation>
        <location evidence="3">Cytoplasm</location>
    </subcellularLocation>
</comment>
<dbReference type="Pfam" id="PF00258">
    <property type="entry name" value="Flavodoxin_1"/>
    <property type="match status" value="1"/>
</dbReference>
<dbReference type="Pfam" id="PF00667">
    <property type="entry name" value="FAD_binding_1"/>
    <property type="match status" value="1"/>
</dbReference>
<dbReference type="EMBL" id="CAJNRF010006495">
    <property type="protein sequence ID" value="CAF2081514.1"/>
    <property type="molecule type" value="Genomic_DNA"/>
</dbReference>
<keyword evidence="6" id="KW-0288">FMN</keyword>
<evidence type="ECO:0000256" key="6">
    <source>
        <dbReference type="ARBA" id="ARBA00022643"/>
    </source>
</evidence>
<dbReference type="PRINTS" id="PR00369">
    <property type="entry name" value="FLAVODOXIN"/>
</dbReference>
<dbReference type="GO" id="GO:0016226">
    <property type="term" value="P:iron-sulfur cluster assembly"/>
    <property type="evidence" value="ECO:0007669"/>
    <property type="project" value="UniProtKB-ARBA"/>
</dbReference>
<evidence type="ECO:0000256" key="8">
    <source>
        <dbReference type="ARBA" id="ARBA00022857"/>
    </source>
</evidence>
<dbReference type="InterPro" id="IPR001094">
    <property type="entry name" value="Flavdoxin-like"/>
</dbReference>
<dbReference type="PROSITE" id="PS50902">
    <property type="entry name" value="FLAVODOXIN_LIKE"/>
    <property type="match status" value="1"/>
</dbReference>
<reference evidence="12" key="1">
    <citation type="submission" date="2021-02" db="EMBL/GenBank/DDBJ databases">
        <authorList>
            <person name="Nowell W R."/>
        </authorList>
    </citation>
    <scope>NUCLEOTIDE SEQUENCE</scope>
</reference>
<dbReference type="SUPFAM" id="SSF63380">
    <property type="entry name" value="Riboflavin synthase domain-like"/>
    <property type="match status" value="1"/>
</dbReference>
<dbReference type="Proteomes" id="UP000663866">
    <property type="component" value="Unassembled WGS sequence"/>
</dbReference>
<dbReference type="GO" id="GO:0005829">
    <property type="term" value="C:cytosol"/>
    <property type="evidence" value="ECO:0007669"/>
    <property type="project" value="UniProtKB-ARBA"/>
</dbReference>
<dbReference type="Proteomes" id="UP000663856">
    <property type="component" value="Unassembled WGS sequence"/>
</dbReference>
<evidence type="ECO:0000313" key="14">
    <source>
        <dbReference type="Proteomes" id="UP000663856"/>
    </source>
</evidence>
<comment type="cofactor">
    <cofactor evidence="2">
        <name>FAD</name>
        <dbReference type="ChEBI" id="CHEBI:57692"/>
    </cofactor>
</comment>
<evidence type="ECO:0000256" key="5">
    <source>
        <dbReference type="ARBA" id="ARBA00022630"/>
    </source>
</evidence>
<dbReference type="PANTHER" id="PTHR19384:SF10">
    <property type="entry name" value="NADPH-DEPENDENT DIFLAVIN OXIDOREDUCTASE 1"/>
    <property type="match status" value="1"/>
</dbReference>
<evidence type="ECO:0000313" key="13">
    <source>
        <dbReference type="EMBL" id="CAF4404354.1"/>
    </source>
</evidence>
<dbReference type="InterPro" id="IPR003097">
    <property type="entry name" value="CysJ-like_FAD-binding"/>
</dbReference>
<dbReference type="InterPro" id="IPR023173">
    <property type="entry name" value="NADPH_Cyt_P450_Rdtase_alpha"/>
</dbReference>
<dbReference type="GO" id="GO:0010181">
    <property type="term" value="F:FMN binding"/>
    <property type="evidence" value="ECO:0007669"/>
    <property type="project" value="InterPro"/>
</dbReference>
<dbReference type="InterPro" id="IPR008254">
    <property type="entry name" value="Flavodoxin/NO_synth"/>
</dbReference>
<accession>A0A816RZH6</accession>
<proteinExistence type="predicted"/>
<dbReference type="Gene3D" id="3.40.50.360">
    <property type="match status" value="1"/>
</dbReference>
<dbReference type="FunFam" id="1.20.990.10:FF:000008">
    <property type="entry name" value="NADPH-dependent diflavin oxidoreductase 1"/>
    <property type="match status" value="1"/>
</dbReference>
<dbReference type="GO" id="GO:0050660">
    <property type="term" value="F:flavin adenine dinucleotide binding"/>
    <property type="evidence" value="ECO:0007669"/>
    <property type="project" value="TreeGrafter"/>
</dbReference>
<dbReference type="InterPro" id="IPR017938">
    <property type="entry name" value="Riboflavin_synthase-like_b-brl"/>
</dbReference>
<keyword evidence="9" id="KW-0560">Oxidoreductase</keyword>
<keyword evidence="8" id="KW-0521">NADP</keyword>
<gene>
    <name evidence="13" type="ORF">OVN521_LOCUS35063</name>
    <name evidence="12" type="ORF">WKI299_LOCUS16356</name>
</gene>
<comment type="cofactor">
    <cofactor evidence="1">
        <name>FMN</name>
        <dbReference type="ChEBI" id="CHEBI:58210"/>
    </cofactor>
</comment>
<dbReference type="PANTHER" id="PTHR19384">
    <property type="entry name" value="NITRIC OXIDE SYNTHASE-RELATED"/>
    <property type="match status" value="1"/>
</dbReference>
<evidence type="ECO:0000256" key="1">
    <source>
        <dbReference type="ARBA" id="ARBA00001917"/>
    </source>
</evidence>
<keyword evidence="15" id="KW-1185">Reference proteome</keyword>
<evidence type="ECO:0000256" key="4">
    <source>
        <dbReference type="ARBA" id="ARBA00022490"/>
    </source>
</evidence>
<comment type="caution">
    <text evidence="12">The sequence shown here is derived from an EMBL/GenBank/DDBJ whole genome shotgun (WGS) entry which is preliminary data.</text>
</comment>